<sequence>MKLTRLFITLALALVGAVGTEAIVSAAEKGKSDTPNVVLLISDDQAWNDYGFMGHEEIETPHLDKLARESLTFKRGYVPDSLCRPSLVTMVTGLYPHQHGVVGNDPPPPARLANAPKGKQYRDPEYLEIRNTYLRHILDDPRLAEILKQKGYVSHQSGKWWEGHYSQGGFTDGMTHGDRTRGGRHGDLGLKIGREGLKPVKDFVRKAEKDGNPFFVYYAPFLPHTPHNPPERLLKKYRDRTPHLPVAKYWAMCEWFDETIGELVNFIDDSGLGEDTVFVYVTDNGWINQTDASRYAPRSKRSQYEGGVRTPIMVRWTGKVQPEMNEHNLASSIDIVPTVLSAVGLEDAITPEMEGINLLDAKAVAAREAIYGEIFEHDIQHMTDPEPSLRFRWMIDGYWKLIVPHPAREPEAKVELFNLQNDPWEEKNLADKHPERVKQLTRMLNDWWTP</sequence>
<dbReference type="PANTHER" id="PTHR42693">
    <property type="entry name" value="ARYLSULFATASE FAMILY MEMBER"/>
    <property type="match status" value="1"/>
</dbReference>
<dbReference type="PANTHER" id="PTHR42693:SF42">
    <property type="entry name" value="ARYLSULFATASE G"/>
    <property type="match status" value="1"/>
</dbReference>
<dbReference type="InterPro" id="IPR017850">
    <property type="entry name" value="Alkaline_phosphatase_core_sf"/>
</dbReference>
<evidence type="ECO:0000259" key="8">
    <source>
        <dbReference type="Pfam" id="PF00884"/>
    </source>
</evidence>
<keyword evidence="5" id="KW-0378">Hydrolase</keyword>
<dbReference type="HOGENOM" id="CLU_006332_10_4_0"/>
<evidence type="ECO:0000256" key="1">
    <source>
        <dbReference type="ARBA" id="ARBA00001913"/>
    </source>
</evidence>
<dbReference type="GO" id="GO:0004065">
    <property type="term" value="F:arylsulfatase activity"/>
    <property type="evidence" value="ECO:0007669"/>
    <property type="project" value="TreeGrafter"/>
</dbReference>
<dbReference type="InterPro" id="IPR000917">
    <property type="entry name" value="Sulfatase_N"/>
</dbReference>
<keyword evidence="4 7" id="KW-0732">Signal</keyword>
<evidence type="ECO:0000313" key="10">
    <source>
        <dbReference type="Proteomes" id="UP000006860"/>
    </source>
</evidence>
<evidence type="ECO:0000256" key="2">
    <source>
        <dbReference type="ARBA" id="ARBA00008779"/>
    </source>
</evidence>
<dbReference type="GO" id="GO:0046872">
    <property type="term" value="F:metal ion binding"/>
    <property type="evidence" value="ECO:0007669"/>
    <property type="project" value="UniProtKB-KW"/>
</dbReference>
<keyword evidence="10" id="KW-1185">Reference proteome</keyword>
<evidence type="ECO:0000256" key="6">
    <source>
        <dbReference type="ARBA" id="ARBA00022837"/>
    </source>
</evidence>
<protein>
    <submittedName>
        <fullName evidence="9">Sulfatase</fullName>
    </submittedName>
</protein>
<evidence type="ECO:0000256" key="4">
    <source>
        <dbReference type="ARBA" id="ARBA00022729"/>
    </source>
</evidence>
<accession>F0SFM3</accession>
<dbReference type="SUPFAM" id="SSF53649">
    <property type="entry name" value="Alkaline phosphatase-like"/>
    <property type="match status" value="1"/>
</dbReference>
<dbReference type="EMBL" id="CP002546">
    <property type="protein sequence ID" value="ADY60483.1"/>
    <property type="molecule type" value="Genomic_DNA"/>
</dbReference>
<keyword evidence="6" id="KW-0106">Calcium</keyword>
<proteinExistence type="inferred from homology"/>
<dbReference type="Gene3D" id="3.30.1120.10">
    <property type="match status" value="1"/>
</dbReference>
<evidence type="ECO:0000256" key="7">
    <source>
        <dbReference type="SAM" id="SignalP"/>
    </source>
</evidence>
<dbReference type="STRING" id="756272.Plabr_2884"/>
<dbReference type="InterPro" id="IPR050738">
    <property type="entry name" value="Sulfatase"/>
</dbReference>
<comment type="similarity">
    <text evidence="2">Belongs to the sulfatase family.</text>
</comment>
<evidence type="ECO:0000256" key="3">
    <source>
        <dbReference type="ARBA" id="ARBA00022723"/>
    </source>
</evidence>
<dbReference type="RefSeq" id="WP_013629205.1">
    <property type="nucleotide sequence ID" value="NC_015174.1"/>
</dbReference>
<dbReference type="KEGG" id="pbs:Plabr_2884"/>
<organism evidence="9 10">
    <name type="scientific">Rubinisphaera brasiliensis (strain ATCC 49424 / DSM 5305 / JCM 21570 / IAM 15109 / NBRC 103401 / IFAM 1448)</name>
    <name type="common">Planctomyces brasiliensis</name>
    <dbReference type="NCBI Taxonomy" id="756272"/>
    <lineage>
        <taxon>Bacteria</taxon>
        <taxon>Pseudomonadati</taxon>
        <taxon>Planctomycetota</taxon>
        <taxon>Planctomycetia</taxon>
        <taxon>Planctomycetales</taxon>
        <taxon>Planctomycetaceae</taxon>
        <taxon>Rubinisphaera</taxon>
    </lineage>
</organism>
<feature type="domain" description="Sulfatase N-terminal" evidence="8">
    <location>
        <begin position="35"/>
        <end position="344"/>
    </location>
</feature>
<feature type="signal peptide" evidence="7">
    <location>
        <begin position="1"/>
        <end position="26"/>
    </location>
</feature>
<reference evidence="10" key="1">
    <citation type="submission" date="2011-02" db="EMBL/GenBank/DDBJ databases">
        <title>The complete genome of Planctomyces brasiliensis DSM 5305.</title>
        <authorList>
            <person name="Lucas S."/>
            <person name="Copeland A."/>
            <person name="Lapidus A."/>
            <person name="Bruce D."/>
            <person name="Goodwin L."/>
            <person name="Pitluck S."/>
            <person name="Kyrpides N."/>
            <person name="Mavromatis K."/>
            <person name="Pagani I."/>
            <person name="Ivanova N."/>
            <person name="Ovchinnikova G."/>
            <person name="Lu M."/>
            <person name="Detter J.C."/>
            <person name="Han C."/>
            <person name="Land M."/>
            <person name="Hauser L."/>
            <person name="Markowitz V."/>
            <person name="Cheng J.-F."/>
            <person name="Hugenholtz P."/>
            <person name="Woyke T."/>
            <person name="Wu D."/>
            <person name="Tindall B."/>
            <person name="Pomrenke H.G."/>
            <person name="Brambilla E."/>
            <person name="Klenk H.-P."/>
            <person name="Eisen J.A."/>
        </authorList>
    </citation>
    <scope>NUCLEOTIDE SEQUENCE [LARGE SCALE GENOMIC DNA]</scope>
    <source>
        <strain evidence="10">ATCC 49424 / DSM 5305 / JCM 21570 / NBRC 103401 / IFAM 1448</strain>
    </source>
</reference>
<evidence type="ECO:0000313" key="9">
    <source>
        <dbReference type="EMBL" id="ADY60483.1"/>
    </source>
</evidence>
<name>F0SFM3_RUBBR</name>
<dbReference type="Pfam" id="PF00884">
    <property type="entry name" value="Sulfatase"/>
    <property type="match status" value="1"/>
</dbReference>
<comment type="cofactor">
    <cofactor evidence="1">
        <name>Ca(2+)</name>
        <dbReference type="ChEBI" id="CHEBI:29108"/>
    </cofactor>
</comment>
<dbReference type="Gene3D" id="3.40.720.10">
    <property type="entry name" value="Alkaline Phosphatase, subunit A"/>
    <property type="match status" value="1"/>
</dbReference>
<dbReference type="Proteomes" id="UP000006860">
    <property type="component" value="Chromosome"/>
</dbReference>
<keyword evidence="3" id="KW-0479">Metal-binding</keyword>
<gene>
    <name evidence="9" type="ordered locus">Plabr_2884</name>
</gene>
<feature type="chain" id="PRO_5003260416" evidence="7">
    <location>
        <begin position="27"/>
        <end position="450"/>
    </location>
</feature>
<dbReference type="OrthoDB" id="246867at2"/>
<dbReference type="CDD" id="cd16027">
    <property type="entry name" value="SGSH"/>
    <property type="match status" value="1"/>
</dbReference>
<dbReference type="AlphaFoldDB" id="F0SFM3"/>
<evidence type="ECO:0000256" key="5">
    <source>
        <dbReference type="ARBA" id="ARBA00022801"/>
    </source>
</evidence>
<dbReference type="eggNOG" id="COG3119">
    <property type="taxonomic scope" value="Bacteria"/>
</dbReference>